<evidence type="ECO:0000256" key="9">
    <source>
        <dbReference type="ARBA" id="ARBA00058004"/>
    </source>
</evidence>
<keyword evidence="3 11" id="KW-0597">Phosphoprotein</keyword>
<dbReference type="GO" id="GO:0009927">
    <property type="term" value="F:histidine phosphotransfer kinase activity"/>
    <property type="evidence" value="ECO:0007669"/>
    <property type="project" value="TreeGrafter"/>
</dbReference>
<dbReference type="SMART" id="SM00448">
    <property type="entry name" value="REC"/>
    <property type="match status" value="1"/>
</dbReference>
<dbReference type="InterPro" id="IPR036890">
    <property type="entry name" value="HATPase_C_sf"/>
</dbReference>
<dbReference type="Gene3D" id="3.30.450.20">
    <property type="entry name" value="PAS domain"/>
    <property type="match status" value="1"/>
</dbReference>
<dbReference type="Proteomes" id="UP000253501">
    <property type="component" value="Unassembled WGS sequence"/>
</dbReference>
<dbReference type="CDD" id="cd17546">
    <property type="entry name" value="REC_hyHK_CKI1_RcsC-like"/>
    <property type="match status" value="1"/>
</dbReference>
<comment type="caution">
    <text evidence="17">The sequence shown here is derived from an EMBL/GenBank/DDBJ whole genome shotgun (WGS) entry which is preliminary data.</text>
</comment>
<dbReference type="InterPro" id="IPR019734">
    <property type="entry name" value="TPR_rpt"/>
</dbReference>
<keyword evidence="6" id="KW-0418">Kinase</keyword>
<evidence type="ECO:0000256" key="3">
    <source>
        <dbReference type="ARBA" id="ARBA00022553"/>
    </source>
</evidence>
<dbReference type="InterPro" id="IPR035965">
    <property type="entry name" value="PAS-like_dom_sf"/>
</dbReference>
<reference evidence="17 18" key="1">
    <citation type="submission" date="2018-04" db="EMBL/GenBank/DDBJ databases">
        <title>Cupriavidus necator CR12 genome sequencing and assembly.</title>
        <authorList>
            <person name="Ben Fekih I."/>
            <person name="Mazhar H.S."/>
            <person name="Bello S.K."/>
            <person name="Rensing C."/>
        </authorList>
    </citation>
    <scope>NUCLEOTIDE SEQUENCE [LARGE SCALE GENOMIC DNA]</scope>
    <source>
        <strain evidence="17 18">CR12</strain>
    </source>
</reference>
<proteinExistence type="predicted"/>
<dbReference type="EMBL" id="QDHA01000040">
    <property type="protein sequence ID" value="RCJ07257.1"/>
    <property type="molecule type" value="Genomic_DNA"/>
</dbReference>
<evidence type="ECO:0000256" key="13">
    <source>
        <dbReference type="SAM" id="SignalP"/>
    </source>
</evidence>
<name>A0A367PJ47_CUPNE</name>
<evidence type="ECO:0000256" key="4">
    <source>
        <dbReference type="ARBA" id="ARBA00022679"/>
    </source>
</evidence>
<comment type="catalytic activity">
    <reaction evidence="1">
        <text>ATP + protein L-histidine = ADP + protein N-phospho-L-histidine.</text>
        <dbReference type="EC" id="2.7.13.3"/>
    </reaction>
</comment>
<dbReference type="SUPFAM" id="SSF48452">
    <property type="entry name" value="TPR-like"/>
    <property type="match status" value="2"/>
</dbReference>
<dbReference type="CDD" id="cd16922">
    <property type="entry name" value="HATPase_EvgS-ArcB-TorS-like"/>
    <property type="match status" value="1"/>
</dbReference>
<dbReference type="SUPFAM" id="SSF55785">
    <property type="entry name" value="PYP-like sensor domain (PAS domain)"/>
    <property type="match status" value="1"/>
</dbReference>
<evidence type="ECO:0000259" key="15">
    <source>
        <dbReference type="PROSITE" id="PS50110"/>
    </source>
</evidence>
<dbReference type="PROSITE" id="PS50109">
    <property type="entry name" value="HIS_KIN"/>
    <property type="match status" value="1"/>
</dbReference>
<evidence type="ECO:0000256" key="10">
    <source>
        <dbReference type="ARBA" id="ARBA00070152"/>
    </source>
</evidence>
<dbReference type="InterPro" id="IPR003661">
    <property type="entry name" value="HisK_dim/P_dom"/>
</dbReference>
<evidence type="ECO:0000313" key="17">
    <source>
        <dbReference type="EMBL" id="RCJ07257.1"/>
    </source>
</evidence>
<evidence type="ECO:0000256" key="12">
    <source>
        <dbReference type="SAM" id="Phobius"/>
    </source>
</evidence>
<dbReference type="SMART" id="SM00388">
    <property type="entry name" value="HisKA"/>
    <property type="match status" value="1"/>
</dbReference>
<dbReference type="GO" id="GO:0000155">
    <property type="term" value="F:phosphorelay sensor kinase activity"/>
    <property type="evidence" value="ECO:0007669"/>
    <property type="project" value="InterPro"/>
</dbReference>
<keyword evidence="12" id="KW-0472">Membrane</keyword>
<dbReference type="Gene3D" id="3.40.50.2300">
    <property type="match status" value="1"/>
</dbReference>
<protein>
    <recommendedName>
        <fullName evidence="10">Virulence sensor protein BvgS</fullName>
        <ecNumber evidence="2">2.7.13.3</ecNumber>
    </recommendedName>
</protein>
<evidence type="ECO:0000313" key="18">
    <source>
        <dbReference type="Proteomes" id="UP000253501"/>
    </source>
</evidence>
<dbReference type="SMART" id="SM00028">
    <property type="entry name" value="TPR"/>
    <property type="match status" value="4"/>
</dbReference>
<evidence type="ECO:0000256" key="5">
    <source>
        <dbReference type="ARBA" id="ARBA00022729"/>
    </source>
</evidence>
<evidence type="ECO:0000256" key="1">
    <source>
        <dbReference type="ARBA" id="ARBA00000085"/>
    </source>
</evidence>
<dbReference type="PANTHER" id="PTHR43047:SF72">
    <property type="entry name" value="OSMOSENSING HISTIDINE PROTEIN KINASE SLN1"/>
    <property type="match status" value="1"/>
</dbReference>
<dbReference type="EC" id="2.7.13.3" evidence="2"/>
<dbReference type="Pfam" id="PF02518">
    <property type="entry name" value="HATPase_c"/>
    <property type="match status" value="1"/>
</dbReference>
<dbReference type="InterPro" id="IPR013656">
    <property type="entry name" value="PAS_4"/>
</dbReference>
<dbReference type="AlphaFoldDB" id="A0A367PJ47"/>
<accession>A0A367PJ47</accession>
<evidence type="ECO:0000256" key="8">
    <source>
        <dbReference type="ARBA" id="ARBA00023026"/>
    </source>
</evidence>
<dbReference type="Pfam" id="PF08448">
    <property type="entry name" value="PAS_4"/>
    <property type="match status" value="1"/>
</dbReference>
<keyword evidence="12" id="KW-0812">Transmembrane</keyword>
<dbReference type="PROSITE" id="PS50113">
    <property type="entry name" value="PAC"/>
    <property type="match status" value="1"/>
</dbReference>
<keyword evidence="8" id="KW-0843">Virulence</keyword>
<feature type="modified residue" description="4-aspartylphosphate" evidence="11">
    <location>
        <position position="924"/>
    </location>
</feature>
<sequence length="1081" mass="119040">MAAKMMAMLLGLALVLPCDAAQSIEDWRTKAAQIRRLAESDAPTAYRHAQALQAGLPPGAQASDRALVLNLLARIEVYLARTPDAAIHAALALDLARRHDDRIGQAEAYLNISLNAVNEARIKDLVDATTQVLPVLQGVARPDLLGEAFLRTAMMFHRLGKIDESMNMCMQAMEIARRTNDPLVLTYAHQGLAISFSQTDHREEALFHYAQMRAQARAAGSRLLEAYALTALGSAVGDYGDRAGAESMIHDAIALFRSVGTPLGTGFGLVALSGQMRARDMTAEALQLLNEAVDIYRNGLNKIGLWYTLNARSDVYAALGDTGKALADVERGQALAREIDFPLYLSESARRVAALAAKGGNFRRAYELATEAADMTAKAAREKISARVVELAEQYESESKRKQIEELTHRNLQQTIEITASNFQRRWLWTVLFGSLLVLGGTAFFSLRLRRSHHMLETVHHELRVSQLALQRQAASLELSVQARTAELRQQARYLRVLIDALPWRIWLKDTDNRYLAVNQATAAASGTDAQSIIGNRDQDVYPRELAVAYTAEDQDVMATRAPKIIETFHGFDDQGVWTETFKAPVTDEDGTMLGTVGFARDISERKATEAAREAALSQAQQLAHLRSKFLAEMSHELRTPLNGILGYAQILRQDDSLLPRQRNGVDVIYQSGKHLLTLINDILDSTKIEANKAELSPCDVRLLALLVNIADVVRLKARQKHLDFHCEAAAGIPPIVHVDERRLRQALLNLIANAIRFTERGEVRLHVRQTAPGRLRFEVTDTGIGIEANKLDTIFQPLEQANPHEGGTGLGLSISQQLVRLMGGEIRVESQPDRGSTFWFELDVALKAATEDAGNTSPPAAERRITGYEGRQRTALVVDDVAENRAVLSHMLSAVGMRVCEARDGDEAIRQATVLKPDLILMDILMPRHNGREAIRHLRSLTQCRHIPVIAVSASAFEQDHQSSLDAGANAFLPKPVDAGQLLALASNLLDLRWCYAHVDPAPADAAAMHAPLAIPPSGEMAILHELARAGCMSDIAQRAAYLETINPRYRAFASRLRELAEGYQSRALLQLIAQHVEQG</sequence>
<feature type="transmembrane region" description="Helical" evidence="12">
    <location>
        <begin position="427"/>
        <end position="447"/>
    </location>
</feature>
<evidence type="ECO:0000256" key="6">
    <source>
        <dbReference type="ARBA" id="ARBA00022777"/>
    </source>
</evidence>
<feature type="chain" id="PRO_5016712305" description="Virulence sensor protein BvgS" evidence="13">
    <location>
        <begin position="21"/>
        <end position="1081"/>
    </location>
</feature>
<dbReference type="PRINTS" id="PR00344">
    <property type="entry name" value="BCTRLSENSOR"/>
</dbReference>
<keyword evidence="4" id="KW-0808">Transferase</keyword>
<dbReference type="PANTHER" id="PTHR43047">
    <property type="entry name" value="TWO-COMPONENT HISTIDINE PROTEIN KINASE"/>
    <property type="match status" value="1"/>
</dbReference>
<dbReference type="FunFam" id="3.30.565.10:FF:000010">
    <property type="entry name" value="Sensor histidine kinase RcsC"/>
    <property type="match status" value="1"/>
</dbReference>
<dbReference type="SUPFAM" id="SSF52172">
    <property type="entry name" value="CheY-like"/>
    <property type="match status" value="1"/>
</dbReference>
<evidence type="ECO:0000256" key="7">
    <source>
        <dbReference type="ARBA" id="ARBA00023012"/>
    </source>
</evidence>
<dbReference type="Gene3D" id="1.10.287.130">
    <property type="match status" value="1"/>
</dbReference>
<dbReference type="SMART" id="SM00387">
    <property type="entry name" value="HATPase_c"/>
    <property type="match status" value="1"/>
</dbReference>
<dbReference type="InterPro" id="IPR003594">
    <property type="entry name" value="HATPase_dom"/>
</dbReference>
<dbReference type="CDD" id="cd00082">
    <property type="entry name" value="HisKA"/>
    <property type="match status" value="1"/>
</dbReference>
<dbReference type="InterPro" id="IPR011990">
    <property type="entry name" value="TPR-like_helical_dom_sf"/>
</dbReference>
<dbReference type="InterPro" id="IPR005467">
    <property type="entry name" value="His_kinase_dom"/>
</dbReference>
<dbReference type="InterPro" id="IPR000014">
    <property type="entry name" value="PAS"/>
</dbReference>
<feature type="domain" description="Response regulatory" evidence="15">
    <location>
        <begin position="875"/>
        <end position="991"/>
    </location>
</feature>
<dbReference type="Pfam" id="PF00072">
    <property type="entry name" value="Response_reg"/>
    <property type="match status" value="1"/>
</dbReference>
<dbReference type="SUPFAM" id="SSF55874">
    <property type="entry name" value="ATPase domain of HSP90 chaperone/DNA topoisomerase II/histidine kinase"/>
    <property type="match status" value="1"/>
</dbReference>
<evidence type="ECO:0000259" key="14">
    <source>
        <dbReference type="PROSITE" id="PS50109"/>
    </source>
</evidence>
<gene>
    <name evidence="17" type="ORF">DDK22_17805</name>
</gene>
<organism evidence="17 18">
    <name type="scientific">Cupriavidus necator</name>
    <name type="common">Alcaligenes eutrophus</name>
    <name type="synonym">Ralstonia eutropha</name>
    <dbReference type="NCBI Taxonomy" id="106590"/>
    <lineage>
        <taxon>Bacteria</taxon>
        <taxon>Pseudomonadati</taxon>
        <taxon>Pseudomonadota</taxon>
        <taxon>Betaproteobacteria</taxon>
        <taxon>Burkholderiales</taxon>
        <taxon>Burkholderiaceae</taxon>
        <taxon>Cupriavidus</taxon>
    </lineage>
</organism>
<feature type="domain" description="Histidine kinase" evidence="14">
    <location>
        <begin position="633"/>
        <end position="847"/>
    </location>
</feature>
<dbReference type="InterPro" id="IPR036097">
    <property type="entry name" value="HisK_dim/P_sf"/>
</dbReference>
<dbReference type="SUPFAM" id="SSF47384">
    <property type="entry name" value="Homodimeric domain of signal transducing histidine kinase"/>
    <property type="match status" value="1"/>
</dbReference>
<keyword evidence="5 13" id="KW-0732">Signal</keyword>
<dbReference type="InterPro" id="IPR004358">
    <property type="entry name" value="Sig_transdc_His_kin-like_C"/>
</dbReference>
<evidence type="ECO:0000256" key="11">
    <source>
        <dbReference type="PROSITE-ProRule" id="PRU00169"/>
    </source>
</evidence>
<dbReference type="Gene3D" id="3.30.565.10">
    <property type="entry name" value="Histidine kinase-like ATPase, C-terminal domain"/>
    <property type="match status" value="1"/>
</dbReference>
<dbReference type="InterPro" id="IPR011006">
    <property type="entry name" value="CheY-like_superfamily"/>
</dbReference>
<dbReference type="NCBIfam" id="TIGR00229">
    <property type="entry name" value="sensory_box"/>
    <property type="match status" value="1"/>
</dbReference>
<feature type="signal peptide" evidence="13">
    <location>
        <begin position="1"/>
        <end position="20"/>
    </location>
</feature>
<comment type="function">
    <text evidence="9">Member of the two-component regulatory system BvgS/BvgA. Phosphorylates BvgA via a four-step phosphorelay in response to environmental signals.</text>
</comment>
<keyword evidence="7" id="KW-0902">Two-component regulatory system</keyword>
<dbReference type="Gene3D" id="1.25.40.10">
    <property type="entry name" value="Tetratricopeptide repeat domain"/>
    <property type="match status" value="1"/>
</dbReference>
<dbReference type="Pfam" id="PF00512">
    <property type="entry name" value="HisKA"/>
    <property type="match status" value="1"/>
</dbReference>
<evidence type="ECO:0000259" key="16">
    <source>
        <dbReference type="PROSITE" id="PS50113"/>
    </source>
</evidence>
<dbReference type="InterPro" id="IPR001789">
    <property type="entry name" value="Sig_transdc_resp-reg_receiver"/>
</dbReference>
<dbReference type="GO" id="GO:0005886">
    <property type="term" value="C:plasma membrane"/>
    <property type="evidence" value="ECO:0007669"/>
    <property type="project" value="TreeGrafter"/>
</dbReference>
<dbReference type="CDD" id="cd00130">
    <property type="entry name" value="PAS"/>
    <property type="match status" value="1"/>
</dbReference>
<keyword evidence="12" id="KW-1133">Transmembrane helix</keyword>
<feature type="domain" description="PAC" evidence="16">
    <location>
        <begin position="559"/>
        <end position="615"/>
    </location>
</feature>
<evidence type="ECO:0000256" key="2">
    <source>
        <dbReference type="ARBA" id="ARBA00012438"/>
    </source>
</evidence>
<dbReference type="InterPro" id="IPR000700">
    <property type="entry name" value="PAS-assoc_C"/>
</dbReference>
<dbReference type="PROSITE" id="PS50110">
    <property type="entry name" value="RESPONSE_REGULATORY"/>
    <property type="match status" value="1"/>
</dbReference>